<evidence type="ECO:0000313" key="1">
    <source>
        <dbReference type="EMBL" id="NLR74026.1"/>
    </source>
</evidence>
<reference evidence="1 2" key="1">
    <citation type="submission" date="2020-04" db="EMBL/GenBank/DDBJ databases">
        <title>Draft genome of Leeia sp. IMCC25680.</title>
        <authorList>
            <person name="Song J."/>
            <person name="Cho J.-C."/>
        </authorList>
    </citation>
    <scope>NUCLEOTIDE SEQUENCE [LARGE SCALE GENOMIC DNA]</scope>
    <source>
        <strain evidence="1 2">IMCC25680</strain>
    </source>
</reference>
<dbReference type="Proteomes" id="UP000587991">
    <property type="component" value="Unassembled WGS sequence"/>
</dbReference>
<sequence>MYWVDRCICTGILFSEVLALEGDLRTRMQHSGAGLNCKHCRPFLREAIASGSPRVVLQPDHPQFAVLVQHFHLSDEAQAPGCQSSTGSA</sequence>
<evidence type="ECO:0000313" key="2">
    <source>
        <dbReference type="Proteomes" id="UP000587991"/>
    </source>
</evidence>
<name>A0A847S8U7_9NEIS</name>
<comment type="caution">
    <text evidence="1">The sequence shown here is derived from an EMBL/GenBank/DDBJ whole genome shotgun (WGS) entry which is preliminary data.</text>
</comment>
<dbReference type="RefSeq" id="WP_168875670.1">
    <property type="nucleotide sequence ID" value="NZ_JABAIM010000001.1"/>
</dbReference>
<protein>
    <submittedName>
        <fullName evidence="1">Uncharacterized protein</fullName>
    </submittedName>
</protein>
<accession>A0A847S8U7</accession>
<organism evidence="1 2">
    <name type="scientific">Leeia aquatica</name>
    <dbReference type="NCBI Taxonomy" id="2725557"/>
    <lineage>
        <taxon>Bacteria</taxon>
        <taxon>Pseudomonadati</taxon>
        <taxon>Pseudomonadota</taxon>
        <taxon>Betaproteobacteria</taxon>
        <taxon>Neisseriales</taxon>
        <taxon>Leeiaceae</taxon>
        <taxon>Leeia</taxon>
    </lineage>
</organism>
<dbReference type="AlphaFoldDB" id="A0A847S8U7"/>
<dbReference type="EMBL" id="JABAIM010000001">
    <property type="protein sequence ID" value="NLR74026.1"/>
    <property type="molecule type" value="Genomic_DNA"/>
</dbReference>
<gene>
    <name evidence="1" type="ORF">HF682_02485</name>
</gene>
<proteinExistence type="predicted"/>
<keyword evidence="2" id="KW-1185">Reference proteome</keyword>